<dbReference type="PANTHER" id="PTHR30487:SF0">
    <property type="entry name" value="PREPILIN LEADER PEPTIDASE_N-METHYLTRANSFERASE-RELATED"/>
    <property type="match status" value="1"/>
</dbReference>
<evidence type="ECO:0000256" key="8">
    <source>
        <dbReference type="ARBA" id="ARBA00022691"/>
    </source>
</evidence>
<evidence type="ECO:0000313" key="23">
    <source>
        <dbReference type="Proteomes" id="UP000075238"/>
    </source>
</evidence>
<dbReference type="KEGG" id="cnan:A2G96_20095"/>
<feature type="domain" description="Prepilin type IV endopeptidase peptidase" evidence="20">
    <location>
        <begin position="158"/>
        <end position="267"/>
    </location>
</feature>
<keyword evidence="3" id="KW-1003">Cell membrane</keyword>
<evidence type="ECO:0000256" key="9">
    <source>
        <dbReference type="ARBA" id="ARBA00022692"/>
    </source>
</evidence>
<dbReference type="Pfam" id="PF01478">
    <property type="entry name" value="Peptidase_A24"/>
    <property type="match status" value="1"/>
</dbReference>
<evidence type="ECO:0000259" key="21">
    <source>
        <dbReference type="Pfam" id="PF06750"/>
    </source>
</evidence>
<evidence type="ECO:0000256" key="16">
    <source>
        <dbReference type="ARBA" id="ARBA00071870"/>
    </source>
</evidence>
<feature type="transmembrane region" description="Helical" evidence="19">
    <location>
        <begin position="283"/>
        <end position="306"/>
    </location>
</feature>
<evidence type="ECO:0000256" key="18">
    <source>
        <dbReference type="RuleBase" id="RU003794"/>
    </source>
</evidence>
<keyword evidence="10 18" id="KW-0378">Hydrolase</keyword>
<comment type="function">
    <text evidence="18">Plays an essential role in type IV pili and type II pseudopili formation by proteolytically removing the leader sequence from substrate proteins and subsequently monomethylating the alpha-amino group of the newly exposed N-terminal phenylalanine.</text>
</comment>
<keyword evidence="6 18" id="KW-0645">Protease</keyword>
<evidence type="ECO:0000256" key="17">
    <source>
        <dbReference type="RuleBase" id="RU003793"/>
    </source>
</evidence>
<dbReference type="InterPro" id="IPR014032">
    <property type="entry name" value="Peptidase_A24A_bac"/>
</dbReference>
<keyword evidence="13 18" id="KW-0511">Multifunctional enzyme</keyword>
<dbReference type="EC" id="2.1.1.-" evidence="18"/>
<evidence type="ECO:0000313" key="22">
    <source>
        <dbReference type="EMBL" id="AMR79878.1"/>
    </source>
</evidence>
<dbReference type="EMBL" id="CP014844">
    <property type="protein sequence ID" value="AMR79878.1"/>
    <property type="molecule type" value="Genomic_DNA"/>
</dbReference>
<keyword evidence="4" id="KW-0997">Cell inner membrane</keyword>
<dbReference type="GO" id="GO:0032259">
    <property type="term" value="P:methylation"/>
    <property type="evidence" value="ECO:0007669"/>
    <property type="project" value="UniProtKB-KW"/>
</dbReference>
<dbReference type="GO" id="GO:0004190">
    <property type="term" value="F:aspartic-type endopeptidase activity"/>
    <property type="evidence" value="ECO:0007669"/>
    <property type="project" value="UniProtKB-EC"/>
</dbReference>
<keyword evidence="11 19" id="KW-1133">Transmembrane helix</keyword>
<dbReference type="GO" id="GO:0008168">
    <property type="term" value="F:methyltransferase activity"/>
    <property type="evidence" value="ECO:0007669"/>
    <property type="project" value="UniProtKB-KW"/>
</dbReference>
<evidence type="ECO:0000256" key="7">
    <source>
        <dbReference type="ARBA" id="ARBA00022679"/>
    </source>
</evidence>
<evidence type="ECO:0000256" key="2">
    <source>
        <dbReference type="ARBA" id="ARBA00005801"/>
    </source>
</evidence>
<comment type="catalytic activity">
    <reaction evidence="14 18">
        <text>Typically cleaves a -Gly-|-Phe- bond to release an N-terminal, basic peptide of 5-8 residues from type IV prepilin, and then N-methylates the new N-terminal amino group, the methyl donor being S-adenosyl-L-methionine.</text>
        <dbReference type="EC" id="3.4.23.43"/>
    </reaction>
</comment>
<protein>
    <recommendedName>
        <fullName evidence="16 18">Prepilin leader peptidase/N-methyltransferase</fullName>
        <ecNumber evidence="18">2.1.1.-</ecNumber>
        <ecNumber evidence="15 18">3.4.23.43</ecNumber>
    </recommendedName>
</protein>
<evidence type="ECO:0000256" key="11">
    <source>
        <dbReference type="ARBA" id="ARBA00022989"/>
    </source>
</evidence>
<evidence type="ECO:0000256" key="3">
    <source>
        <dbReference type="ARBA" id="ARBA00022475"/>
    </source>
</evidence>
<dbReference type="InterPro" id="IPR000045">
    <property type="entry name" value="Prepilin_IV_endopep_pep"/>
</dbReference>
<proteinExistence type="inferred from homology"/>
<feature type="transmembrane region" description="Helical" evidence="19">
    <location>
        <begin position="35"/>
        <end position="56"/>
    </location>
</feature>
<evidence type="ECO:0000256" key="5">
    <source>
        <dbReference type="ARBA" id="ARBA00022603"/>
    </source>
</evidence>
<name>A0A142JP66_9BURK</name>
<dbReference type="GO" id="GO:0006465">
    <property type="term" value="P:signal peptide processing"/>
    <property type="evidence" value="ECO:0007669"/>
    <property type="project" value="TreeGrafter"/>
</dbReference>
<feature type="transmembrane region" description="Helical" evidence="19">
    <location>
        <begin position="246"/>
        <end position="271"/>
    </location>
</feature>
<keyword evidence="23" id="KW-1185">Reference proteome</keyword>
<evidence type="ECO:0000256" key="19">
    <source>
        <dbReference type="SAM" id="Phobius"/>
    </source>
</evidence>
<dbReference type="FunFam" id="1.20.120.1220:FF:000001">
    <property type="entry name" value="Type 4 prepilin-like proteins leader peptide-processing enzyme"/>
    <property type="match status" value="1"/>
</dbReference>
<dbReference type="AlphaFoldDB" id="A0A142JP66"/>
<feature type="transmembrane region" description="Helical" evidence="19">
    <location>
        <begin position="152"/>
        <end position="170"/>
    </location>
</feature>
<dbReference type="OrthoDB" id="9789291at2"/>
<evidence type="ECO:0000256" key="1">
    <source>
        <dbReference type="ARBA" id="ARBA00004429"/>
    </source>
</evidence>
<evidence type="ECO:0000256" key="4">
    <source>
        <dbReference type="ARBA" id="ARBA00022519"/>
    </source>
</evidence>
<keyword evidence="12 19" id="KW-0472">Membrane</keyword>
<dbReference type="GO" id="GO:0005886">
    <property type="term" value="C:plasma membrane"/>
    <property type="evidence" value="ECO:0007669"/>
    <property type="project" value="UniProtKB-SubCell"/>
</dbReference>
<dbReference type="RefSeq" id="WP_062801800.1">
    <property type="nucleotide sequence ID" value="NZ_CP014844.1"/>
</dbReference>
<keyword evidence="5 18" id="KW-0489">Methyltransferase</keyword>
<keyword evidence="9 18" id="KW-0812">Transmembrane</keyword>
<gene>
    <name evidence="22" type="ORF">A2G96_20095</name>
</gene>
<keyword evidence="7 18" id="KW-0808">Transferase</keyword>
<keyword evidence="8" id="KW-0949">S-adenosyl-L-methionine</keyword>
<dbReference type="Gene3D" id="1.20.120.1220">
    <property type="match status" value="1"/>
</dbReference>
<dbReference type="PRINTS" id="PR00864">
    <property type="entry name" value="PREPILNPTASE"/>
</dbReference>
<feature type="transmembrane region" description="Helical" evidence="19">
    <location>
        <begin position="182"/>
        <end position="200"/>
    </location>
</feature>
<evidence type="ECO:0000256" key="13">
    <source>
        <dbReference type="ARBA" id="ARBA00023268"/>
    </source>
</evidence>
<dbReference type="Proteomes" id="UP000075238">
    <property type="component" value="Chromosome 1"/>
</dbReference>
<reference evidence="22 23" key="1">
    <citation type="submission" date="2016-03" db="EMBL/GenBank/DDBJ databases">
        <title>Complete genome sequence of a novel chlorpyrifos degrading bacterium, Cupriavidus nantongensis sp. X1.</title>
        <authorList>
            <person name="Fang L."/>
        </authorList>
    </citation>
    <scope>NUCLEOTIDE SEQUENCE [LARGE SCALE GENOMIC DNA]</scope>
    <source>
        <strain evidence="22 23">X1</strain>
    </source>
</reference>
<comment type="similarity">
    <text evidence="2 17">Belongs to the peptidase A24 family.</text>
</comment>
<sequence>MQPVWSASPYPIGAATGTATGTAPLLHALAALPPVFLVAAAALLGLVVGSFLNVVIHRVPRMMEREEANYIAELRGDPLPYPGRYNLMVPRSACPHCGHAIAPWENVPVLSYLFLRGRCSACKAPISVRYPLVELACGVLSALVAWRFGPSAQALAALVLVWGLLALTMIDADTQLLPDQITLPLLWLGLLLNLAGLFVALPDAVIGAAAGYLVLWIAYWLFRLLRGKEGMGFGDFKLMAALGAWFGWQALPALVLLSSVAGVLFGLANIALRRQERDTPFPFGPFIALAGVVVLLFGPGVLPLFAW</sequence>
<organism evidence="22 23">
    <name type="scientific">Cupriavidus nantongensis</name>
    <dbReference type="NCBI Taxonomy" id="1796606"/>
    <lineage>
        <taxon>Bacteria</taxon>
        <taxon>Pseudomonadati</taxon>
        <taxon>Pseudomonadota</taxon>
        <taxon>Betaproteobacteria</taxon>
        <taxon>Burkholderiales</taxon>
        <taxon>Burkholderiaceae</taxon>
        <taxon>Cupriavidus</taxon>
    </lineage>
</organism>
<evidence type="ECO:0000259" key="20">
    <source>
        <dbReference type="Pfam" id="PF01478"/>
    </source>
</evidence>
<evidence type="ECO:0000256" key="14">
    <source>
        <dbReference type="ARBA" id="ARBA00050401"/>
    </source>
</evidence>
<feature type="transmembrane region" description="Helical" evidence="19">
    <location>
        <begin position="206"/>
        <end position="225"/>
    </location>
</feature>
<evidence type="ECO:0000256" key="12">
    <source>
        <dbReference type="ARBA" id="ARBA00023136"/>
    </source>
</evidence>
<evidence type="ECO:0000256" key="15">
    <source>
        <dbReference type="ARBA" id="ARBA00067082"/>
    </source>
</evidence>
<dbReference type="PANTHER" id="PTHR30487">
    <property type="entry name" value="TYPE 4 PREPILIN-LIKE PROTEINS LEADER PEPTIDE-PROCESSING ENZYME"/>
    <property type="match status" value="1"/>
</dbReference>
<dbReference type="Pfam" id="PF06750">
    <property type="entry name" value="A24_N_bact"/>
    <property type="match status" value="1"/>
</dbReference>
<comment type="subcellular location">
    <subcellularLocation>
        <location evidence="1">Cell inner membrane</location>
        <topology evidence="1">Multi-pass membrane protein</topology>
    </subcellularLocation>
    <subcellularLocation>
        <location evidence="18">Cell membrane</location>
        <topology evidence="18">Multi-pass membrane protein</topology>
    </subcellularLocation>
</comment>
<dbReference type="STRING" id="1796606.A2G96_20095"/>
<evidence type="ECO:0000256" key="6">
    <source>
        <dbReference type="ARBA" id="ARBA00022670"/>
    </source>
</evidence>
<dbReference type="InterPro" id="IPR050882">
    <property type="entry name" value="Prepilin_peptidase/N-MTase"/>
</dbReference>
<accession>A0A142JP66</accession>
<evidence type="ECO:0000256" key="10">
    <source>
        <dbReference type="ARBA" id="ARBA00022801"/>
    </source>
</evidence>
<dbReference type="EC" id="3.4.23.43" evidence="15 18"/>
<feature type="domain" description="Prepilin peptidase A24 N-terminal" evidence="21">
    <location>
        <begin position="43"/>
        <end position="148"/>
    </location>
</feature>
<dbReference type="InterPro" id="IPR010627">
    <property type="entry name" value="Prepilin_pept_A24_N"/>
</dbReference>